<protein>
    <submittedName>
        <fullName evidence="2">Uncharacterized protein</fullName>
    </submittedName>
</protein>
<keyword evidence="1" id="KW-0472">Membrane</keyword>
<keyword evidence="1" id="KW-0812">Transmembrane</keyword>
<reference evidence="2" key="1">
    <citation type="journal article" date="2020" name="Nature">
        <title>Giant virus diversity and host interactions through global metagenomics.</title>
        <authorList>
            <person name="Schulz F."/>
            <person name="Roux S."/>
            <person name="Paez-Espino D."/>
            <person name="Jungbluth S."/>
            <person name="Walsh D.A."/>
            <person name="Denef V.J."/>
            <person name="McMahon K.D."/>
            <person name="Konstantinidis K.T."/>
            <person name="Eloe-Fadrosh E.A."/>
            <person name="Kyrpides N.C."/>
            <person name="Woyke T."/>
        </authorList>
    </citation>
    <scope>NUCLEOTIDE SEQUENCE</scope>
    <source>
        <strain evidence="2">GVMAG-M-3300024258-14</strain>
    </source>
</reference>
<proteinExistence type="predicted"/>
<feature type="transmembrane region" description="Helical" evidence="1">
    <location>
        <begin position="15"/>
        <end position="37"/>
    </location>
</feature>
<feature type="transmembrane region" description="Helical" evidence="1">
    <location>
        <begin position="89"/>
        <end position="108"/>
    </location>
</feature>
<sequence>MGGLFQCSTSYTGKFYGNIASATSMIFMIFVYLLSIPAKNNGKFPLSEFYIFLPVIITILSILLTTYNIKKHQKDIMSNKSNINYYLYNGLYVLSLGFIIIFQIFNLIMNHFYNFYKSNILKYILFFFTIVNALFSYLSHHYINF</sequence>
<organism evidence="2">
    <name type="scientific">viral metagenome</name>
    <dbReference type="NCBI Taxonomy" id="1070528"/>
    <lineage>
        <taxon>unclassified sequences</taxon>
        <taxon>metagenomes</taxon>
        <taxon>organismal metagenomes</taxon>
    </lineage>
</organism>
<evidence type="ECO:0000313" key="2">
    <source>
        <dbReference type="EMBL" id="QHT93804.1"/>
    </source>
</evidence>
<name>A0A6C0IKT4_9ZZZZ</name>
<dbReference type="EMBL" id="MN740210">
    <property type="protein sequence ID" value="QHT93804.1"/>
    <property type="molecule type" value="Genomic_DNA"/>
</dbReference>
<dbReference type="AlphaFoldDB" id="A0A6C0IKT4"/>
<keyword evidence="1" id="KW-1133">Transmembrane helix</keyword>
<evidence type="ECO:0000256" key="1">
    <source>
        <dbReference type="SAM" id="Phobius"/>
    </source>
</evidence>
<feature type="transmembrane region" description="Helical" evidence="1">
    <location>
        <begin position="120"/>
        <end position="138"/>
    </location>
</feature>
<feature type="transmembrane region" description="Helical" evidence="1">
    <location>
        <begin position="49"/>
        <end position="69"/>
    </location>
</feature>
<accession>A0A6C0IKT4</accession>